<accession>A0ABU8RQR2</accession>
<dbReference type="Proteomes" id="UP001361239">
    <property type="component" value="Unassembled WGS sequence"/>
</dbReference>
<reference evidence="1 2" key="1">
    <citation type="submission" date="2024-03" db="EMBL/GenBank/DDBJ databases">
        <authorList>
            <person name="Jo J.-H."/>
        </authorList>
    </citation>
    <scope>NUCLEOTIDE SEQUENCE [LARGE SCALE GENOMIC DNA]</scope>
    <source>
        <strain evidence="1 2">PS1R-30</strain>
    </source>
</reference>
<sequence>MTALPPDFADLERFVPDWVHVDAPARMAKRQGSTIAELKAFYDAMLPRGEAVLACLRGYRLGEMPAEAETLLRLMLMLAEVAPAVEWYNDPAVYDGFPVERIRYTRLISDTGAQA</sequence>
<gene>
    <name evidence="1" type="ORF">WG901_00715</name>
</gene>
<comment type="caution">
    <text evidence="1">The sequence shown here is derived from an EMBL/GenBank/DDBJ whole genome shotgun (WGS) entry which is preliminary data.</text>
</comment>
<evidence type="ECO:0000313" key="2">
    <source>
        <dbReference type="Proteomes" id="UP001361239"/>
    </source>
</evidence>
<dbReference type="RefSeq" id="WP_339585111.1">
    <property type="nucleotide sequence ID" value="NZ_JBBHJZ010000001.1"/>
</dbReference>
<proteinExistence type="predicted"/>
<protein>
    <submittedName>
        <fullName evidence="1">Uncharacterized protein</fullName>
    </submittedName>
</protein>
<name>A0ABU8RQR2_9SPHN</name>
<organism evidence="1 2">
    <name type="scientific">Novosphingobium anseongense</name>
    <dbReference type="NCBI Taxonomy" id="3133436"/>
    <lineage>
        <taxon>Bacteria</taxon>
        <taxon>Pseudomonadati</taxon>
        <taxon>Pseudomonadota</taxon>
        <taxon>Alphaproteobacteria</taxon>
        <taxon>Sphingomonadales</taxon>
        <taxon>Sphingomonadaceae</taxon>
        <taxon>Novosphingobium</taxon>
    </lineage>
</organism>
<dbReference type="EMBL" id="JBBHJZ010000001">
    <property type="protein sequence ID" value="MEJ5975142.1"/>
    <property type="molecule type" value="Genomic_DNA"/>
</dbReference>
<keyword evidence="2" id="KW-1185">Reference proteome</keyword>
<evidence type="ECO:0000313" key="1">
    <source>
        <dbReference type="EMBL" id="MEJ5975142.1"/>
    </source>
</evidence>